<evidence type="ECO:0000256" key="2">
    <source>
        <dbReference type="ARBA" id="ARBA00022679"/>
    </source>
</evidence>
<dbReference type="SUPFAM" id="SSF53756">
    <property type="entry name" value="UDP-Glycosyltransferase/glycogen phosphorylase"/>
    <property type="match status" value="1"/>
</dbReference>
<comment type="pathway">
    <text evidence="1">Protein modification; protein glycosylation.</text>
</comment>
<gene>
    <name evidence="7" type="ORF">AmaxDRAFT_2671</name>
</gene>
<keyword evidence="4" id="KW-0802">TPR repeat</keyword>
<evidence type="ECO:0000259" key="6">
    <source>
        <dbReference type="Pfam" id="PF13844"/>
    </source>
</evidence>
<dbReference type="Gene3D" id="3.40.50.11380">
    <property type="match status" value="1"/>
</dbReference>
<dbReference type="SUPFAM" id="SSF53448">
    <property type="entry name" value="Nucleotide-diphospho-sugar transferases"/>
    <property type="match status" value="4"/>
</dbReference>
<dbReference type="GO" id="GO:0044010">
    <property type="term" value="P:single-species biofilm formation"/>
    <property type="evidence" value="ECO:0007669"/>
    <property type="project" value="TreeGrafter"/>
</dbReference>
<dbReference type="CDD" id="cd03809">
    <property type="entry name" value="GT4_MtfB-like"/>
    <property type="match status" value="1"/>
</dbReference>
<dbReference type="InterPro" id="IPR050834">
    <property type="entry name" value="Glycosyltransf_2"/>
</dbReference>
<dbReference type="Gene3D" id="3.40.50.2000">
    <property type="entry name" value="Glycogen Phosphorylase B"/>
    <property type="match status" value="3"/>
</dbReference>
<comment type="caution">
    <text evidence="7">The sequence shown here is derived from an EMBL/GenBank/DDBJ whole genome shotgun (WGS) entry which is preliminary data.</text>
</comment>
<dbReference type="Gene3D" id="3.40.50.150">
    <property type="entry name" value="Vaccinia Virus protein VP39"/>
    <property type="match status" value="1"/>
</dbReference>
<feature type="domain" description="Glycosyltransferase 2-like" evidence="5">
    <location>
        <begin position="926"/>
        <end position="1065"/>
    </location>
</feature>
<dbReference type="InterPro" id="IPR001173">
    <property type="entry name" value="Glyco_trans_2-like"/>
</dbReference>
<dbReference type="PANTHER" id="PTHR43685:SF2">
    <property type="entry name" value="GLYCOSYLTRANSFERASE 2-LIKE DOMAIN-CONTAINING PROTEIN"/>
    <property type="match status" value="1"/>
</dbReference>
<evidence type="ECO:0000256" key="4">
    <source>
        <dbReference type="ARBA" id="ARBA00022803"/>
    </source>
</evidence>
<keyword evidence="8" id="KW-1185">Reference proteome</keyword>
<feature type="domain" description="O-GlcNAc transferase C-terminal" evidence="6">
    <location>
        <begin position="2154"/>
        <end position="2350"/>
    </location>
</feature>
<name>B5W1M5_LIMMA</name>
<reference evidence="7 8" key="1">
    <citation type="journal article" date="2011" name="Appl. Environ. Microbiol.">
        <title>Contribution of a Sodium Ion Gradient to Energy Conservation during Fermentation in the Cyanobacterium Arthrospira (Spirulina) maxima CS-328.</title>
        <authorList>
            <person name="Carrieri D."/>
            <person name="Ananyev G."/>
            <person name="Lenz O."/>
            <person name="Bryant D.A."/>
            <person name="Dismukes G.C."/>
        </authorList>
    </citation>
    <scope>NUCLEOTIDE SEQUENCE [LARGE SCALE GENOMIC DNA]</scope>
    <source>
        <strain evidence="7 8">CS-328</strain>
    </source>
</reference>
<evidence type="ECO:0000313" key="7">
    <source>
        <dbReference type="EMBL" id="EDZ94635.1"/>
    </source>
</evidence>
<evidence type="ECO:0000256" key="1">
    <source>
        <dbReference type="ARBA" id="ARBA00004922"/>
    </source>
</evidence>
<feature type="domain" description="Glycosyltransferase 2-like" evidence="5">
    <location>
        <begin position="1455"/>
        <end position="1621"/>
    </location>
</feature>
<dbReference type="Proteomes" id="UP000004061">
    <property type="component" value="Unassembled WGS sequence"/>
</dbReference>
<evidence type="ECO:0000256" key="3">
    <source>
        <dbReference type="ARBA" id="ARBA00022737"/>
    </source>
</evidence>
<keyword evidence="3" id="KW-0677">Repeat</keyword>
<feature type="domain" description="Glycosyltransferase 2-like" evidence="5">
    <location>
        <begin position="1182"/>
        <end position="1313"/>
    </location>
</feature>
<evidence type="ECO:0000259" key="5">
    <source>
        <dbReference type="Pfam" id="PF00535"/>
    </source>
</evidence>
<dbReference type="Pfam" id="PF00535">
    <property type="entry name" value="Glycos_transf_2"/>
    <property type="match status" value="3"/>
</dbReference>
<keyword evidence="2 7" id="KW-0808">Transferase</keyword>
<dbReference type="InterPro" id="IPR029063">
    <property type="entry name" value="SAM-dependent_MTases_sf"/>
</dbReference>
<dbReference type="GO" id="GO:0016740">
    <property type="term" value="F:transferase activity"/>
    <property type="evidence" value="ECO:0007669"/>
    <property type="project" value="UniProtKB-KW"/>
</dbReference>
<dbReference type="InterPro" id="IPR029489">
    <property type="entry name" value="OGT/SEC/SPY_C"/>
</dbReference>
<proteinExistence type="predicted"/>
<sequence>METPVIFIIYNRPQTTARVFEVIRQVKPRQLLVIADGPRSDRPSDWQRCQATRKIVERVDWNCEILRNYSAENLGCRRRISGGLNWAFERVESALILEDDCIPDLTFFPFCEELLKRYDREPKVMAISGDNFQFGRRYTADSYYFSRYPHCWGWATWRRAWQQYDDRMSSWPQLRDSQWLETLFSDPEAVKYWSDIFENNYRGFNSWAYVWTLTCWSRNGLTILPAVNLISNIGFDRGATHTSSPSPFANMETKSMVFPMVHPHQISAHLKADEFTEKIMFSGKHNPRLITLKNTTRCKVCGSTSEFFDSAQILNKYDVDYFQCVNCGFIQTEDPYWLTEAYSEPIAGSDVGLVARNMEFSQIAENLILKLFNRRGKFLDYGCGYGLFVRLMRESGFDFYGRDRYCKNLFYQGFEGGKNIGEKYDLVTAFEVVEHLADPLNEIEEILGFSRHLFFSTKLLPNHNPKPRDWWYYALSEGQHISIYTEKALSIIAHRFNLNFYTYGDSLHLLTEKEVDPSLFAQLCQIKVGKKPGQLTEAEYLKEIEIAKNAAGSRCPLKVIVDGVFFQLNNTGIARVWRSLFSAWVEDGFADNILVLDRGGTAPQIPGIRYRVIPQYDYRNTEGDRQMLQRVCDEEKADLLISTYYTTPVSTPSVFMAYDMIPEVFGQNLNCREWREKHEGIRRAVSYIAISENTARDLIRFFPKILPDAVTIAHCGVESQFSPASDEENANFKLKYGISKPYFLIVGERIGWQSAKNTILFFQAFSRLSNSRDLEIVCVGGKPTLEPELGQYVSESNLKILKLSDAELKPAYSGAIALVYPSKYEGFGMPIVEAMACGCAVITCPNSSLLEVAGEAAIYVSDRDIDSLVKALIDVQKADIRQQLIEVGLERSQKFSWSKMAKIVGNALKKEVDKIKSKSQSSPRVSAIISTYNSANFLRGCLQDLISQTLYHKQQLEIIVIDSNSEENEKQIVSEFQAKYTQIIYHRTEHRETLYAAWNRAIELAKGEYITNANTDDRHRFDALELMANYLDQHSDVAVVYGDQLITHNPNETFENTQANQRWNWPEFSYQELERRCCLGSQPMWRKSLHQKYGNFNPEFKVAGDYEFWLRIGKTENIAKIPEILGLYFQNDRGLENADRTAELELNQILNQYGITQRVIQRQTSIPVSYSHGLNSDEPLVSIIIPCYNQGQYLDEAIASVVAQTYSNWECWIINDGSQDQTSSVVKRWLEKYGDRQLNLIETPNRGVVSARNLGFSKSRGELILCVDADDKIHPEFIAEACQILSKYPQVGFVYSDIQHFGENHETVSHGDFDLRSFLQQNQAPVTSLFRAEIYRNIGGFKTVMEAGWEDWEFWISACEIGWLGYRLPKPYLFYRQHSSGSRLQTFSSDRTTLAIQKARIIQLHPKLYNVDAFIWSYNILSQLESVGNPVSPMKSPKFPSIPSVSNSINRPLWSIMIPTYNGDTYLEETLNSILEQDLDPQTTEIEVVDDCSTAGDTEAIVKTVGRGRVKFYRQPHNLGLVENWNACINRSRGHWVHILHQDDRVLPGFYRQIQQVFEAFPEVGAVFCRHYYIDNSGKFKLLSNLEQENPGILNNWLERIAVRQEIQFPSIVVRRSVYEHLGGFYPPVGYAADWEMWKRIASYYPVGYQPTPLACWRMHSLSASSRSIKQAKDMADMQHSIEISAEYLPPDKTAHLSRQAQENYSLYALQTARKFLESGQATEAIAQIKAGLKLSQSPQVRDGVIALFIESEVDAVQDTQKLAREVDLAVQKYQNNPQDSDGLNKLRSLRHHLAELWLKLETEQLPKAYQENLGQAHKSLLNSGIKNEIFRDDERLYFQEIKSYLSQGFKQPKTFQYLLAGMLYGRADQLMLTFEESLIPTWLAEDYFRFLFDVPPLFQEIGDADNYSRYRIRLLDFVRERLQQQPDYPLWQKLTTMLLERGNFIPNYFADFNLKPLFCSRAELFHLFLQSRDFQLDYSFPEPPSDRQKIRLGILNDHLNPQTETYLTLPAFEYLNREQFEIILYVTQANNHPLEQYCRSRADRLVRLPDDKLEQAATIRADNLDILLFGTNVTAITKPVTLLALHRLARVQATLFSSPVTTGMRYIDYYISGHLSEGAEAPNFYRENLAVLNGTGFCFNYYAIAPQPATVKPHRSQWGANDQTIVFMSGANFYKIIPEQGETWVKILAQVPNSILVLYPFAPSWSNNYASSQFIRRMHATLSKYGVAEKRLVLIKSLPSRTDVKACLEQGDIYLDSYPHSGSNSLVDPLEVGLPVVVRDGDTLRSKHGAAMMRSLGIPDLITDDESSYISLAVTLANTPELLQLKRQAIQQKMVANPEFLDSRAYGAKMGALLTQIFQNYQSQQQVIDLDNPQKRQQFLAELVDQVNLYELDPTNTIVVNKLQKIRRGMVEYWLRQPPERLENLYQQQIGKGYQVLLNRGIQQQPLNDEEKALVNNWTKTAMGLTEPHAINCLMAVMLYSQPGKMLVRDAVNRLPAWLLPDYQRVFENADAIAQIKQTLATTKTQSTPVNSPQVTPTVTAVDVSTFVNRLIGCVKLFKIDPTDTNITVELRQLRWQFAQFWLNLPEQKLEDMYQSPLGDGYRSLLNSRLQNEMLTQHEWDFLQQVGTYLRQGLDTPRSLNYLIVAMLYYRPEKLQIQDLSRLPSYLQRDYQNWQNPLSS</sequence>
<dbReference type="Pfam" id="PF13844">
    <property type="entry name" value="Glyco_transf_41"/>
    <property type="match status" value="1"/>
</dbReference>
<dbReference type="Pfam" id="PF13692">
    <property type="entry name" value="Glyco_trans_1_4"/>
    <property type="match status" value="1"/>
</dbReference>
<dbReference type="Gene3D" id="3.90.550.10">
    <property type="entry name" value="Spore Coat Polysaccharide Biosynthesis Protein SpsA, Chain A"/>
    <property type="match status" value="4"/>
</dbReference>
<dbReference type="Pfam" id="PF13489">
    <property type="entry name" value="Methyltransf_23"/>
    <property type="match status" value="1"/>
</dbReference>
<dbReference type="PANTHER" id="PTHR43685">
    <property type="entry name" value="GLYCOSYLTRANSFERASE"/>
    <property type="match status" value="1"/>
</dbReference>
<accession>B5W1M5</accession>
<dbReference type="RefSeq" id="WP_006669332.1">
    <property type="nucleotide sequence ID" value="NZ_ABYK01000017.1"/>
</dbReference>
<organism evidence="7 8">
    <name type="scientific">Limnospira maxima CS-328</name>
    <dbReference type="NCBI Taxonomy" id="513049"/>
    <lineage>
        <taxon>Bacteria</taxon>
        <taxon>Bacillati</taxon>
        <taxon>Cyanobacteriota</taxon>
        <taxon>Cyanophyceae</taxon>
        <taxon>Oscillatoriophycideae</taxon>
        <taxon>Oscillatoriales</taxon>
        <taxon>Sirenicapillariaceae</taxon>
        <taxon>Limnospira</taxon>
    </lineage>
</organism>
<dbReference type="EMBL" id="ABYK01000017">
    <property type="protein sequence ID" value="EDZ94635.1"/>
    <property type="molecule type" value="Genomic_DNA"/>
</dbReference>
<dbReference type="InterPro" id="IPR029044">
    <property type="entry name" value="Nucleotide-diphossugar_trans"/>
</dbReference>
<protein>
    <submittedName>
        <fullName evidence="7">Glycosyl transferase family 2</fullName>
    </submittedName>
</protein>
<dbReference type="SUPFAM" id="SSF53335">
    <property type="entry name" value="S-adenosyl-L-methionine-dependent methyltransferases"/>
    <property type="match status" value="1"/>
</dbReference>
<evidence type="ECO:0000313" key="8">
    <source>
        <dbReference type="Proteomes" id="UP000004061"/>
    </source>
</evidence>
<dbReference type="CDD" id="cd00761">
    <property type="entry name" value="Glyco_tranf_GTA_type"/>
    <property type="match status" value="1"/>
</dbReference>